<organism evidence="2 3">
    <name type="scientific">Sphingomonas astaxanthinifaciens DSM 22298</name>
    <dbReference type="NCBI Taxonomy" id="1123267"/>
    <lineage>
        <taxon>Bacteria</taxon>
        <taxon>Pseudomonadati</taxon>
        <taxon>Pseudomonadota</taxon>
        <taxon>Alphaproteobacteria</taxon>
        <taxon>Sphingomonadales</taxon>
        <taxon>Sphingomonadaceae</taxon>
        <taxon>Sphingomonas</taxon>
    </lineage>
</organism>
<name>A0ABQ5Z856_9SPHN</name>
<accession>A0ABQ5Z856</accession>
<gene>
    <name evidence="2" type="ORF">GCM10007925_18670</name>
</gene>
<keyword evidence="1" id="KW-0812">Transmembrane</keyword>
<evidence type="ECO:0000313" key="2">
    <source>
        <dbReference type="EMBL" id="GLR48154.1"/>
    </source>
</evidence>
<dbReference type="EMBL" id="BSOO01000019">
    <property type="protein sequence ID" value="GLR48154.1"/>
    <property type="molecule type" value="Genomic_DNA"/>
</dbReference>
<proteinExistence type="predicted"/>
<protein>
    <submittedName>
        <fullName evidence="2">Uncharacterized protein</fullName>
    </submittedName>
</protein>
<dbReference type="Proteomes" id="UP001156703">
    <property type="component" value="Unassembled WGS sequence"/>
</dbReference>
<feature type="transmembrane region" description="Helical" evidence="1">
    <location>
        <begin position="110"/>
        <end position="129"/>
    </location>
</feature>
<dbReference type="RefSeq" id="WP_156956963.1">
    <property type="nucleotide sequence ID" value="NZ_BSOO01000019.1"/>
</dbReference>
<keyword evidence="3" id="KW-1185">Reference proteome</keyword>
<sequence>MIRVGLFLTAFTLCAGYAFKAGGKPERVAMMAQLIALLLSSSVAFWRDSGVFATLIRGWLMIDLTLLLVLILVALRANRIWTIVLAGLQLAAIFAHLSKTLYPGLSPLGYAVFVQIWAWPMLIATALGVRNHRRRVAISGKEADWKPLTFSGPV</sequence>
<evidence type="ECO:0000256" key="1">
    <source>
        <dbReference type="SAM" id="Phobius"/>
    </source>
</evidence>
<feature type="transmembrane region" description="Helical" evidence="1">
    <location>
        <begin position="51"/>
        <end position="73"/>
    </location>
</feature>
<comment type="caution">
    <text evidence="2">The sequence shown here is derived from an EMBL/GenBank/DDBJ whole genome shotgun (WGS) entry which is preliminary data.</text>
</comment>
<reference evidence="3" key="1">
    <citation type="journal article" date="2019" name="Int. J. Syst. Evol. Microbiol.">
        <title>The Global Catalogue of Microorganisms (GCM) 10K type strain sequencing project: providing services to taxonomists for standard genome sequencing and annotation.</title>
        <authorList>
            <consortium name="The Broad Institute Genomics Platform"/>
            <consortium name="The Broad Institute Genome Sequencing Center for Infectious Disease"/>
            <person name="Wu L."/>
            <person name="Ma J."/>
        </authorList>
    </citation>
    <scope>NUCLEOTIDE SEQUENCE [LARGE SCALE GENOMIC DNA]</scope>
    <source>
        <strain evidence="3">NBRC 102146</strain>
    </source>
</reference>
<evidence type="ECO:0000313" key="3">
    <source>
        <dbReference type="Proteomes" id="UP001156703"/>
    </source>
</evidence>
<feature type="transmembrane region" description="Helical" evidence="1">
    <location>
        <begin position="80"/>
        <end position="98"/>
    </location>
</feature>
<keyword evidence="1" id="KW-1133">Transmembrane helix</keyword>
<keyword evidence="1" id="KW-0472">Membrane</keyword>